<comment type="similarity">
    <text evidence="2">Belongs to the TMEM135 family.</text>
</comment>
<protein>
    <submittedName>
        <fullName evidence="8">Transmembrane protein 135-like protein</fullName>
    </submittedName>
</protein>
<evidence type="ECO:0000259" key="7">
    <source>
        <dbReference type="Pfam" id="PF15982"/>
    </source>
</evidence>
<dbReference type="InterPro" id="IPR026749">
    <property type="entry name" value="Tmem135"/>
</dbReference>
<evidence type="ECO:0000256" key="5">
    <source>
        <dbReference type="ARBA" id="ARBA00023136"/>
    </source>
</evidence>
<dbReference type="PANTHER" id="PTHR12459:SF15">
    <property type="entry name" value="TRANSMEMBRANE PROTEIN 135"/>
    <property type="match status" value="1"/>
</dbReference>
<keyword evidence="3 6" id="KW-0812">Transmembrane</keyword>
<reference evidence="8 9" key="1">
    <citation type="journal article" date="2018" name="Gigascience">
        <title>Genomes of trombidid mites reveal novel predicted allergens and laterally-transferred genes associated with secondary metabolism.</title>
        <authorList>
            <person name="Dong X."/>
            <person name="Chaisiri K."/>
            <person name="Xia D."/>
            <person name="Armstrong S.D."/>
            <person name="Fang Y."/>
            <person name="Donnelly M.J."/>
            <person name="Kadowaki T."/>
            <person name="McGarry J.W."/>
            <person name="Darby A.C."/>
            <person name="Makepeace B.L."/>
        </authorList>
    </citation>
    <scope>NUCLEOTIDE SEQUENCE [LARGE SCALE GENOMIC DNA]</scope>
    <source>
        <strain evidence="8">UoL-UT</strain>
    </source>
</reference>
<evidence type="ECO:0000313" key="9">
    <source>
        <dbReference type="Proteomes" id="UP000288716"/>
    </source>
</evidence>
<dbReference type="EMBL" id="NCKV01006823">
    <property type="protein sequence ID" value="RWS23256.1"/>
    <property type="molecule type" value="Genomic_DNA"/>
</dbReference>
<dbReference type="Pfam" id="PF15982">
    <property type="entry name" value="TMEM135_C_rich"/>
    <property type="match status" value="1"/>
</dbReference>
<evidence type="ECO:0000256" key="6">
    <source>
        <dbReference type="SAM" id="Phobius"/>
    </source>
</evidence>
<organism evidence="8 9">
    <name type="scientific">Leptotrombidium deliense</name>
    <dbReference type="NCBI Taxonomy" id="299467"/>
    <lineage>
        <taxon>Eukaryota</taxon>
        <taxon>Metazoa</taxon>
        <taxon>Ecdysozoa</taxon>
        <taxon>Arthropoda</taxon>
        <taxon>Chelicerata</taxon>
        <taxon>Arachnida</taxon>
        <taxon>Acari</taxon>
        <taxon>Acariformes</taxon>
        <taxon>Trombidiformes</taxon>
        <taxon>Prostigmata</taxon>
        <taxon>Anystina</taxon>
        <taxon>Parasitengona</taxon>
        <taxon>Trombiculoidea</taxon>
        <taxon>Trombiculidae</taxon>
        <taxon>Leptotrombidium</taxon>
    </lineage>
</organism>
<dbReference type="Proteomes" id="UP000288716">
    <property type="component" value="Unassembled WGS sequence"/>
</dbReference>
<dbReference type="GO" id="GO:0012505">
    <property type="term" value="C:endomembrane system"/>
    <property type="evidence" value="ECO:0007669"/>
    <property type="project" value="UniProtKB-SubCell"/>
</dbReference>
<comment type="caution">
    <text evidence="8">The sequence shown here is derived from an EMBL/GenBank/DDBJ whole genome shotgun (WGS) entry which is preliminary data.</text>
</comment>
<keyword evidence="4 6" id="KW-1133">Transmembrane helix</keyword>
<dbReference type="OrthoDB" id="6483998at2759"/>
<evidence type="ECO:0000256" key="1">
    <source>
        <dbReference type="ARBA" id="ARBA00004127"/>
    </source>
</evidence>
<proteinExistence type="inferred from homology"/>
<dbReference type="AlphaFoldDB" id="A0A443S6T0"/>
<evidence type="ECO:0000256" key="4">
    <source>
        <dbReference type="ARBA" id="ARBA00022989"/>
    </source>
</evidence>
<gene>
    <name evidence="8" type="ORF">B4U80_09471</name>
</gene>
<evidence type="ECO:0000313" key="8">
    <source>
        <dbReference type="EMBL" id="RWS23256.1"/>
    </source>
</evidence>
<dbReference type="InterPro" id="IPR031926">
    <property type="entry name" value="TMEM135_N"/>
</dbReference>
<dbReference type="VEuPathDB" id="VectorBase:LDEU008784"/>
<keyword evidence="5 6" id="KW-0472">Membrane</keyword>
<feature type="transmembrane region" description="Helical" evidence="6">
    <location>
        <begin position="104"/>
        <end position="124"/>
    </location>
</feature>
<name>A0A443S6T0_9ACAR</name>
<evidence type="ECO:0000256" key="3">
    <source>
        <dbReference type="ARBA" id="ARBA00022692"/>
    </source>
</evidence>
<feature type="domain" description="Transmembrane protein 135 N-terminal" evidence="7">
    <location>
        <begin position="16"/>
        <end position="148"/>
    </location>
</feature>
<dbReference type="PANTHER" id="PTHR12459">
    <property type="entry name" value="TRANSMEMBRANE PROTEIN 135-RELATED"/>
    <property type="match status" value="1"/>
</dbReference>
<sequence length="487" mass="56447">MANVISKILMSEYSMPYNCYELGHTWTPYCSRACLDVGYFVFKESFKMYAGLYLTTHFISKRRLESTAFLEALKSVFRSSSFLGFNAFAAIACFCGTRKLMDKFYLPILGHIPATIASLMAIYLERKSRRPALAFYVTNVASESLYKMFLSKGFVKRFKYDELILFTLTMSTLMYLIKLNGYGNDFVSLVLRSVIGNEENFRRVEKKKMNGNVKENSCEQQIIPEINTTCKSENTSTVHFQFDNKYLKYIRSLKIYTFFKSIIDYKHDSCPHGNTCLRYTANGFIRGFIPGYIFSSLIQVLKRPKLYFKDPSNFLNLLKDQKCFKFALFLASFSSTFKATNCLLRMINNGDNAWQTSLAAFCASFALLFSPNPTITQYLFWKSIETVYFLGIKNGYIKHGELKLNILYAFSVAQLFYVSVVHPEFMRQSYLKFMLRMTNNYIAKLNRNIINTLGVRSTAGFDLFVPNLQYEHTSKKFKEAVLMWMVQ</sequence>
<keyword evidence="9" id="KW-1185">Reference proteome</keyword>
<evidence type="ECO:0000256" key="2">
    <source>
        <dbReference type="ARBA" id="ARBA00008924"/>
    </source>
</evidence>
<comment type="subcellular location">
    <subcellularLocation>
        <location evidence="1">Endomembrane system</location>
        <topology evidence="1">Multi-pass membrane protein</topology>
    </subcellularLocation>
</comment>
<accession>A0A443S6T0</accession>